<evidence type="ECO:0000256" key="5">
    <source>
        <dbReference type="ARBA" id="ARBA00022989"/>
    </source>
</evidence>
<evidence type="ECO:0000256" key="2">
    <source>
        <dbReference type="ARBA" id="ARBA00022475"/>
    </source>
</evidence>
<keyword evidence="2 8" id="KW-1003">Cell membrane</keyword>
<comment type="function">
    <text evidence="8">Cell division protein that may be involved in stabilizing or promoting the assembly of the division complex.</text>
</comment>
<evidence type="ECO:0000313" key="12">
    <source>
        <dbReference type="Proteomes" id="UP000216498"/>
    </source>
</evidence>
<dbReference type="RefSeq" id="WP_094883999.1">
    <property type="nucleotide sequence ID" value="NZ_NPMS01000001.1"/>
</dbReference>
<name>A0A265NF54_9BACI</name>
<feature type="region of interest" description="Disordered" evidence="9">
    <location>
        <begin position="247"/>
        <end position="275"/>
    </location>
</feature>
<keyword evidence="3 8" id="KW-0132">Cell division</keyword>
<dbReference type="PROSITE" id="PS51779">
    <property type="entry name" value="POTRA"/>
    <property type="match status" value="1"/>
</dbReference>
<dbReference type="HAMAP" id="MF_00912">
    <property type="entry name" value="DivIB"/>
    <property type="match status" value="1"/>
</dbReference>
<dbReference type="InterPro" id="IPR050487">
    <property type="entry name" value="FtsQ_DivIB"/>
</dbReference>
<dbReference type="GO" id="GO:0005886">
    <property type="term" value="C:plasma membrane"/>
    <property type="evidence" value="ECO:0007669"/>
    <property type="project" value="UniProtKB-SubCell"/>
</dbReference>
<evidence type="ECO:0000256" key="9">
    <source>
        <dbReference type="SAM" id="MobiDB-lite"/>
    </source>
</evidence>
<gene>
    <name evidence="8" type="primary">divIB</name>
    <name evidence="11" type="ORF">CIL03_04465</name>
</gene>
<evidence type="ECO:0000256" key="3">
    <source>
        <dbReference type="ARBA" id="ARBA00022618"/>
    </source>
</evidence>
<evidence type="ECO:0000313" key="11">
    <source>
        <dbReference type="EMBL" id="OZU90405.1"/>
    </source>
</evidence>
<sequence length="275" mass="31487">MSKKKIVSIEERIPKLKQARKKKVNRRLVFYLSIFFFLISIIVYLQSPLSHIKTINVIGNSYSADEEIIKQSKLTTKSNIWTINPSDIENEISKNEIVESVEVNRKLPWTVEIELKEFERVGYVERDHIFYPILGNGTTLGGAGQEHYNGDAPLLAEFSDEAYLLRMTSELQKLPENILNLISEIYWKPVDENKNKILLYMNDGFMVDGTIRNFAEKMEVYPSIASQLEPDSKGIIHIGVGAYFESFASPSDEEAEEENDEASSEDMETESESEE</sequence>
<dbReference type="InterPro" id="IPR026580">
    <property type="entry name" value="DivIB"/>
</dbReference>
<dbReference type="GO" id="GO:0032153">
    <property type="term" value="C:cell division site"/>
    <property type="evidence" value="ECO:0007669"/>
    <property type="project" value="UniProtKB-UniRule"/>
</dbReference>
<comment type="similarity">
    <text evidence="8">Belongs to the FtsQ/DivIB family. DivIB subfamily.</text>
</comment>
<reference evidence="11 12" key="1">
    <citation type="submission" date="2017-08" db="EMBL/GenBank/DDBJ databases">
        <title>Virgibacillus indicus sp. nov. and Virgibacillus profoundi sp. nov, two moderately halophilic bacteria isolated from marine sediment by using the Microfluidic Streak Plate.</title>
        <authorList>
            <person name="Xu B."/>
            <person name="Hu B."/>
            <person name="Wang J."/>
            <person name="Zhu Y."/>
            <person name="Huang L."/>
            <person name="Du W."/>
            <person name="Huang Y."/>
        </authorList>
    </citation>
    <scope>NUCLEOTIDE SEQUENCE [LARGE SCALE GENOMIC DNA]</scope>
    <source>
        <strain evidence="11 12">IO3-P2-C2</strain>
    </source>
</reference>
<keyword evidence="4 8" id="KW-0812">Transmembrane</keyword>
<dbReference type="OrthoDB" id="1819027at2"/>
<dbReference type="PANTHER" id="PTHR37820">
    <property type="entry name" value="CELL DIVISION PROTEIN DIVIB"/>
    <property type="match status" value="1"/>
</dbReference>
<keyword evidence="5 8" id="KW-1133">Transmembrane helix</keyword>
<feature type="domain" description="POTRA" evidence="10">
    <location>
        <begin position="50"/>
        <end position="120"/>
    </location>
</feature>
<keyword evidence="12" id="KW-1185">Reference proteome</keyword>
<dbReference type="Pfam" id="PF08478">
    <property type="entry name" value="POTRA_1"/>
    <property type="match status" value="1"/>
</dbReference>
<evidence type="ECO:0000256" key="7">
    <source>
        <dbReference type="ARBA" id="ARBA00023306"/>
    </source>
</evidence>
<feature type="compositionally biased region" description="Acidic residues" evidence="9">
    <location>
        <begin position="251"/>
        <end position="275"/>
    </location>
</feature>
<evidence type="ECO:0000256" key="8">
    <source>
        <dbReference type="HAMAP-Rule" id="MF_00912"/>
    </source>
</evidence>
<dbReference type="Proteomes" id="UP000216498">
    <property type="component" value="Unassembled WGS sequence"/>
</dbReference>
<dbReference type="GO" id="GO:0043093">
    <property type="term" value="P:FtsZ-dependent cytokinesis"/>
    <property type="evidence" value="ECO:0007669"/>
    <property type="project" value="UniProtKB-UniRule"/>
</dbReference>
<protein>
    <recommendedName>
        <fullName evidence="8">Cell division protein DivIB</fullName>
    </recommendedName>
</protein>
<organism evidence="11 12">
    <name type="scientific">Virgibacillus indicus</name>
    <dbReference type="NCBI Taxonomy" id="2024554"/>
    <lineage>
        <taxon>Bacteria</taxon>
        <taxon>Bacillati</taxon>
        <taxon>Bacillota</taxon>
        <taxon>Bacilli</taxon>
        <taxon>Bacillales</taxon>
        <taxon>Bacillaceae</taxon>
        <taxon>Virgibacillus</taxon>
    </lineage>
</organism>
<evidence type="ECO:0000256" key="6">
    <source>
        <dbReference type="ARBA" id="ARBA00023136"/>
    </source>
</evidence>
<comment type="subcellular location">
    <subcellularLocation>
        <location evidence="8">Cell membrane</location>
        <topology evidence="8">Single-pass type II membrane protein</topology>
    </subcellularLocation>
    <subcellularLocation>
        <location evidence="1">Membrane</location>
    </subcellularLocation>
    <text evidence="8">Localizes to the division septum.</text>
</comment>
<feature type="transmembrane region" description="Helical" evidence="8">
    <location>
        <begin position="28"/>
        <end position="45"/>
    </location>
</feature>
<evidence type="ECO:0000256" key="4">
    <source>
        <dbReference type="ARBA" id="ARBA00022692"/>
    </source>
</evidence>
<evidence type="ECO:0000256" key="1">
    <source>
        <dbReference type="ARBA" id="ARBA00004370"/>
    </source>
</evidence>
<evidence type="ECO:0000259" key="10">
    <source>
        <dbReference type="PROSITE" id="PS51779"/>
    </source>
</evidence>
<dbReference type="Gene3D" id="3.40.50.10960">
    <property type="match status" value="1"/>
</dbReference>
<dbReference type="AlphaFoldDB" id="A0A265NF54"/>
<dbReference type="EMBL" id="NPMS01000001">
    <property type="protein sequence ID" value="OZU90405.1"/>
    <property type="molecule type" value="Genomic_DNA"/>
</dbReference>
<comment type="caution">
    <text evidence="11">The sequence shown here is derived from an EMBL/GenBank/DDBJ whole genome shotgun (WGS) entry which is preliminary data.</text>
</comment>
<dbReference type="PANTHER" id="PTHR37820:SF1">
    <property type="entry name" value="CELL DIVISION PROTEIN FTSQ"/>
    <property type="match status" value="1"/>
</dbReference>
<keyword evidence="6 8" id="KW-0472">Membrane</keyword>
<dbReference type="InterPro" id="IPR034746">
    <property type="entry name" value="POTRA"/>
</dbReference>
<dbReference type="Gene3D" id="3.10.20.310">
    <property type="entry name" value="membrane protein fhac"/>
    <property type="match status" value="1"/>
</dbReference>
<keyword evidence="7 8" id="KW-0131">Cell cycle</keyword>
<dbReference type="InterPro" id="IPR013685">
    <property type="entry name" value="POTRA_FtsQ_type"/>
</dbReference>
<proteinExistence type="inferred from homology"/>
<accession>A0A265NF54</accession>